<comment type="caution">
    <text evidence="2">The sequence shown here is derived from an EMBL/GenBank/DDBJ whole genome shotgun (WGS) entry which is preliminary data.</text>
</comment>
<evidence type="ECO:0000313" key="2">
    <source>
        <dbReference type="EMBL" id="NVN40088.1"/>
    </source>
</evidence>
<protein>
    <submittedName>
        <fullName evidence="2">tRNA (Adenosine(37)-N6)-threonylcarbamoyltransferase complex dimerization subunit type 1 TsaB</fullName>
    </submittedName>
</protein>
<dbReference type="Proteomes" id="UP000585665">
    <property type="component" value="Unassembled WGS sequence"/>
</dbReference>
<name>A0A850P855_9PROT</name>
<feature type="domain" description="Gcp-like" evidence="1">
    <location>
        <begin position="54"/>
        <end position="146"/>
    </location>
</feature>
<dbReference type="RefSeq" id="WP_176613058.1">
    <property type="nucleotide sequence ID" value="NZ_JABXXR010000026.1"/>
</dbReference>
<proteinExistence type="predicted"/>
<dbReference type="InterPro" id="IPR000905">
    <property type="entry name" value="Gcp-like_dom"/>
</dbReference>
<keyword evidence="2" id="KW-0808">Transferase</keyword>
<organism evidence="2 3">
    <name type="scientific">Ameyamaea chiangmaiensis</name>
    <dbReference type="NCBI Taxonomy" id="442969"/>
    <lineage>
        <taxon>Bacteria</taxon>
        <taxon>Pseudomonadati</taxon>
        <taxon>Pseudomonadota</taxon>
        <taxon>Alphaproteobacteria</taxon>
        <taxon>Acetobacterales</taxon>
        <taxon>Acetobacteraceae</taxon>
        <taxon>Ameyamaea</taxon>
    </lineage>
</organism>
<evidence type="ECO:0000259" key="1">
    <source>
        <dbReference type="Pfam" id="PF00814"/>
    </source>
</evidence>
<dbReference type="AlphaFoldDB" id="A0A850P855"/>
<dbReference type="SUPFAM" id="SSF53067">
    <property type="entry name" value="Actin-like ATPase domain"/>
    <property type="match status" value="1"/>
</dbReference>
<sequence>MTGGTHDTTPVKRLLVLDASAAGDAAGGLAACVTGVGEQLDLRASRLIVGRGGAEELAPLVRALLAEAAWCPREIDVVAVVCGPGSFTGLRASLALAHGVALGSGAVVLPVTVGEALAPALMAEAADRGLTRAVCVLAARRGRVFLDEAGVVTACALDGLTLAREPVLLAGNAAESLLDGASASSAQLSKHHAPDALMIAAAALRRARGDLPPRAPLPLYVEAAEAKLPAGGLRPAPKAGS</sequence>
<evidence type="ECO:0000313" key="3">
    <source>
        <dbReference type="Proteomes" id="UP000585665"/>
    </source>
</evidence>
<reference evidence="2 3" key="1">
    <citation type="submission" date="2020-06" db="EMBL/GenBank/DDBJ databases">
        <title>Description of novel acetic acid bacteria.</title>
        <authorList>
            <person name="Sombolestani A."/>
        </authorList>
    </citation>
    <scope>NUCLEOTIDE SEQUENCE [LARGE SCALE GENOMIC DNA]</scope>
    <source>
        <strain evidence="2 3">LMG 27010</strain>
    </source>
</reference>
<dbReference type="Gene3D" id="3.30.420.40">
    <property type="match status" value="2"/>
</dbReference>
<dbReference type="GO" id="GO:0002949">
    <property type="term" value="P:tRNA threonylcarbamoyladenosine modification"/>
    <property type="evidence" value="ECO:0007669"/>
    <property type="project" value="InterPro"/>
</dbReference>
<dbReference type="InterPro" id="IPR043129">
    <property type="entry name" value="ATPase_NBD"/>
</dbReference>
<dbReference type="EMBL" id="JABXXR010000026">
    <property type="protein sequence ID" value="NVN40088.1"/>
    <property type="molecule type" value="Genomic_DNA"/>
</dbReference>
<accession>A0A850P855</accession>
<dbReference type="Pfam" id="PF00814">
    <property type="entry name" value="TsaD"/>
    <property type="match status" value="1"/>
</dbReference>
<keyword evidence="3" id="KW-1185">Reference proteome</keyword>
<dbReference type="InterPro" id="IPR022496">
    <property type="entry name" value="T6A_TsaB"/>
</dbReference>
<gene>
    <name evidence="2" type="primary">tsaB</name>
    <name evidence="2" type="ORF">HUK82_05850</name>
</gene>
<dbReference type="NCBIfam" id="TIGR03725">
    <property type="entry name" value="T6A_YeaZ"/>
    <property type="match status" value="1"/>
</dbReference>
<dbReference type="GO" id="GO:0016740">
    <property type="term" value="F:transferase activity"/>
    <property type="evidence" value="ECO:0007669"/>
    <property type="project" value="UniProtKB-KW"/>
</dbReference>